<dbReference type="InterPro" id="IPR036396">
    <property type="entry name" value="Cyt_P450_sf"/>
</dbReference>
<evidence type="ECO:0000256" key="5">
    <source>
        <dbReference type="PIRSR" id="PIRSR602401-1"/>
    </source>
</evidence>
<feature type="non-terminal residue" evidence="6">
    <location>
        <position position="156"/>
    </location>
</feature>
<dbReference type="GO" id="GO:0005737">
    <property type="term" value="C:cytoplasm"/>
    <property type="evidence" value="ECO:0007669"/>
    <property type="project" value="TreeGrafter"/>
</dbReference>
<dbReference type="GO" id="GO:0008395">
    <property type="term" value="F:steroid hydroxylase activity"/>
    <property type="evidence" value="ECO:0007669"/>
    <property type="project" value="TreeGrafter"/>
</dbReference>
<dbReference type="InterPro" id="IPR001128">
    <property type="entry name" value="Cyt_P450"/>
</dbReference>
<comment type="caution">
    <text evidence="6">The sequence shown here is derived from an EMBL/GenBank/DDBJ whole genome shotgun (WGS) entry which is preliminary data.</text>
</comment>
<keyword evidence="5" id="KW-0349">Heme</keyword>
<reference evidence="6 7" key="1">
    <citation type="journal article" date="2016" name="Genome Biol. Evol.">
        <title>Gene Family Evolution Reflects Adaptation to Soil Environmental Stressors in the Genome of the Collembolan Orchesella cincta.</title>
        <authorList>
            <person name="Faddeeva-Vakhrusheva A."/>
            <person name="Derks M.F."/>
            <person name="Anvar S.Y."/>
            <person name="Agamennone V."/>
            <person name="Suring W."/>
            <person name="Smit S."/>
            <person name="van Straalen N.M."/>
            <person name="Roelofs D."/>
        </authorList>
    </citation>
    <scope>NUCLEOTIDE SEQUENCE [LARGE SCALE GENOMIC DNA]</scope>
    <source>
        <tissue evidence="6">Mixed pool</tissue>
    </source>
</reference>
<dbReference type="InterPro" id="IPR002401">
    <property type="entry name" value="Cyt_P450_E_grp-I"/>
</dbReference>
<dbReference type="Pfam" id="PF00067">
    <property type="entry name" value="p450"/>
    <property type="match status" value="1"/>
</dbReference>
<comment type="similarity">
    <text evidence="1">Belongs to the cytochrome P450 family.</text>
</comment>
<evidence type="ECO:0000256" key="3">
    <source>
        <dbReference type="ARBA" id="ARBA00023004"/>
    </source>
</evidence>
<sequence>CLLTEAVILEIFRITSIGPFGVVHTALTDIHLGSNYTISKGTLLIPNIYYIHHNKDVWGDPEIFRPERFLNSEGRLDSKRRIRHSHFRQCLGESLAKDVTFLYIAKLLQAFDILPDPSGVKPDFYTDIGFGQFPKAFNVVIKLEHNQYIFKVPQLE</sequence>
<dbReference type="Proteomes" id="UP000094527">
    <property type="component" value="Unassembled WGS sequence"/>
</dbReference>
<name>A0A1D2M7R5_ORCCI</name>
<feature type="binding site" description="axial binding residue" evidence="5">
    <location>
        <position position="90"/>
    </location>
    <ligand>
        <name>heme</name>
        <dbReference type="ChEBI" id="CHEBI:30413"/>
    </ligand>
    <ligandPart>
        <name>Fe</name>
        <dbReference type="ChEBI" id="CHEBI:18248"/>
    </ligandPart>
</feature>
<dbReference type="GO" id="GO:0006082">
    <property type="term" value="P:organic acid metabolic process"/>
    <property type="evidence" value="ECO:0007669"/>
    <property type="project" value="TreeGrafter"/>
</dbReference>
<dbReference type="OrthoDB" id="3934656at2759"/>
<dbReference type="Gene3D" id="1.10.630.10">
    <property type="entry name" value="Cytochrome P450"/>
    <property type="match status" value="1"/>
</dbReference>
<comment type="cofactor">
    <cofactor evidence="5">
        <name>heme</name>
        <dbReference type="ChEBI" id="CHEBI:30413"/>
    </cofactor>
</comment>
<keyword evidence="4" id="KW-0560">Oxidoreductase</keyword>
<keyword evidence="7" id="KW-1185">Reference proteome</keyword>
<feature type="non-terminal residue" evidence="6">
    <location>
        <position position="1"/>
    </location>
</feature>
<dbReference type="SUPFAM" id="SSF48264">
    <property type="entry name" value="Cytochrome P450"/>
    <property type="match status" value="1"/>
</dbReference>
<dbReference type="STRING" id="48709.A0A1D2M7R5"/>
<evidence type="ECO:0000256" key="4">
    <source>
        <dbReference type="ARBA" id="ARBA00023033"/>
    </source>
</evidence>
<dbReference type="EMBL" id="LJIJ01003016">
    <property type="protein sequence ID" value="ODM88971.1"/>
    <property type="molecule type" value="Genomic_DNA"/>
</dbReference>
<dbReference type="GO" id="GO:0006805">
    <property type="term" value="P:xenobiotic metabolic process"/>
    <property type="evidence" value="ECO:0007669"/>
    <property type="project" value="TreeGrafter"/>
</dbReference>
<dbReference type="GO" id="GO:0016712">
    <property type="term" value="F:oxidoreductase activity, acting on paired donors, with incorporation or reduction of molecular oxygen, reduced flavin or flavoprotein as one donor, and incorporation of one atom of oxygen"/>
    <property type="evidence" value="ECO:0007669"/>
    <property type="project" value="TreeGrafter"/>
</dbReference>
<protein>
    <submittedName>
        <fullName evidence="6">Farnesoate epoxidase</fullName>
    </submittedName>
</protein>
<dbReference type="PANTHER" id="PTHR24300">
    <property type="entry name" value="CYTOCHROME P450 508A4-RELATED"/>
    <property type="match status" value="1"/>
</dbReference>
<keyword evidence="2 5" id="KW-0479">Metal-binding</keyword>
<accession>A0A1D2M7R5</accession>
<dbReference type="GO" id="GO:0005506">
    <property type="term" value="F:iron ion binding"/>
    <property type="evidence" value="ECO:0007669"/>
    <property type="project" value="InterPro"/>
</dbReference>
<dbReference type="PANTHER" id="PTHR24300:SF403">
    <property type="entry name" value="CYTOCHROME P450 306A1"/>
    <property type="match status" value="1"/>
</dbReference>
<evidence type="ECO:0000256" key="2">
    <source>
        <dbReference type="ARBA" id="ARBA00022723"/>
    </source>
</evidence>
<keyword evidence="3 5" id="KW-0408">Iron</keyword>
<proteinExistence type="inferred from homology"/>
<dbReference type="AlphaFoldDB" id="A0A1D2M7R5"/>
<evidence type="ECO:0000256" key="1">
    <source>
        <dbReference type="ARBA" id="ARBA00010617"/>
    </source>
</evidence>
<gene>
    <name evidence="6" type="ORF">Ocin01_17711</name>
</gene>
<dbReference type="PRINTS" id="PR00463">
    <property type="entry name" value="EP450I"/>
</dbReference>
<evidence type="ECO:0000313" key="6">
    <source>
        <dbReference type="EMBL" id="ODM88971.1"/>
    </source>
</evidence>
<dbReference type="InterPro" id="IPR050182">
    <property type="entry name" value="Cytochrome_P450_fam2"/>
</dbReference>
<organism evidence="6 7">
    <name type="scientific">Orchesella cincta</name>
    <name type="common">Springtail</name>
    <name type="synonym">Podura cincta</name>
    <dbReference type="NCBI Taxonomy" id="48709"/>
    <lineage>
        <taxon>Eukaryota</taxon>
        <taxon>Metazoa</taxon>
        <taxon>Ecdysozoa</taxon>
        <taxon>Arthropoda</taxon>
        <taxon>Hexapoda</taxon>
        <taxon>Collembola</taxon>
        <taxon>Entomobryomorpha</taxon>
        <taxon>Entomobryoidea</taxon>
        <taxon>Orchesellidae</taxon>
        <taxon>Orchesellinae</taxon>
        <taxon>Orchesella</taxon>
    </lineage>
</organism>
<evidence type="ECO:0000313" key="7">
    <source>
        <dbReference type="Proteomes" id="UP000094527"/>
    </source>
</evidence>
<keyword evidence="4" id="KW-0503">Monooxygenase</keyword>
<dbReference type="GO" id="GO:0020037">
    <property type="term" value="F:heme binding"/>
    <property type="evidence" value="ECO:0007669"/>
    <property type="project" value="InterPro"/>
</dbReference>